<dbReference type="EMBL" id="JAPFFI010000004">
    <property type="protein sequence ID" value="KAJ6395758.1"/>
    <property type="molecule type" value="Genomic_DNA"/>
</dbReference>
<protein>
    <submittedName>
        <fullName evidence="1">Uncharacterized protein</fullName>
    </submittedName>
</protein>
<evidence type="ECO:0000313" key="1">
    <source>
        <dbReference type="EMBL" id="KAJ6395758.1"/>
    </source>
</evidence>
<organism evidence="1 2">
    <name type="scientific">Salix suchowensis</name>
    <dbReference type="NCBI Taxonomy" id="1278906"/>
    <lineage>
        <taxon>Eukaryota</taxon>
        <taxon>Viridiplantae</taxon>
        <taxon>Streptophyta</taxon>
        <taxon>Embryophyta</taxon>
        <taxon>Tracheophyta</taxon>
        <taxon>Spermatophyta</taxon>
        <taxon>Magnoliopsida</taxon>
        <taxon>eudicotyledons</taxon>
        <taxon>Gunneridae</taxon>
        <taxon>Pentapetalae</taxon>
        <taxon>rosids</taxon>
        <taxon>fabids</taxon>
        <taxon>Malpighiales</taxon>
        <taxon>Salicaceae</taxon>
        <taxon>Saliceae</taxon>
        <taxon>Salix</taxon>
    </lineage>
</organism>
<proteinExistence type="predicted"/>
<sequence length="20" mass="2499">MLSKREYEDLIWLWGVPSYI</sequence>
<evidence type="ECO:0000313" key="2">
    <source>
        <dbReference type="Proteomes" id="UP001141253"/>
    </source>
</evidence>
<dbReference type="Proteomes" id="UP001141253">
    <property type="component" value="Chromosome 4"/>
</dbReference>
<keyword evidence="2" id="KW-1185">Reference proteome</keyword>
<accession>A0ABQ9CBU5</accession>
<comment type="caution">
    <text evidence="1">The sequence shown here is derived from an EMBL/GenBank/DDBJ whole genome shotgun (WGS) entry which is preliminary data.</text>
</comment>
<reference evidence="1" key="1">
    <citation type="submission" date="2022-10" db="EMBL/GenBank/DDBJ databases">
        <authorList>
            <person name="Hyden B.L."/>
            <person name="Feng K."/>
            <person name="Yates T."/>
            <person name="Jawdy S."/>
            <person name="Smart L.B."/>
            <person name="Muchero W."/>
        </authorList>
    </citation>
    <scope>NUCLEOTIDE SEQUENCE</scope>
    <source>
        <tissue evidence="1">Shoot tip</tissue>
    </source>
</reference>
<name>A0ABQ9CBU5_9ROSI</name>
<reference evidence="1" key="2">
    <citation type="journal article" date="2023" name="Int. J. Mol. Sci.">
        <title>De Novo Assembly and Annotation of 11 Diverse Shrub Willow (Salix) Genomes Reveals Novel Gene Organization in Sex-Linked Regions.</title>
        <authorList>
            <person name="Hyden B."/>
            <person name="Feng K."/>
            <person name="Yates T.B."/>
            <person name="Jawdy S."/>
            <person name="Cereghino C."/>
            <person name="Smart L.B."/>
            <person name="Muchero W."/>
        </authorList>
    </citation>
    <scope>NUCLEOTIDE SEQUENCE</scope>
    <source>
        <tissue evidence="1">Shoot tip</tissue>
    </source>
</reference>
<gene>
    <name evidence="1" type="ORF">OIU77_020921</name>
</gene>